<name>A0A2P6PC48_ROSCH</name>
<dbReference type="PANTHER" id="PTHR34081">
    <property type="entry name" value="MALECTIN DOMAIN-CONTAINING PROTEIN"/>
    <property type="match status" value="1"/>
</dbReference>
<evidence type="ECO:0000259" key="1">
    <source>
        <dbReference type="Pfam" id="PF11721"/>
    </source>
</evidence>
<feature type="domain" description="Malectin" evidence="1">
    <location>
        <begin position="11"/>
        <end position="135"/>
    </location>
</feature>
<dbReference type="STRING" id="74649.A0A2P6PC48"/>
<protein>
    <submittedName>
        <fullName evidence="2">Putative malectin</fullName>
    </submittedName>
</protein>
<sequence length="183" mass="20600">MCLHLSAYYNFGINCGGPEITSSSNGRVYEKENEPLGPASYFVTGTSRWGVSNVGYFAGSTNPQYTSFSLSQFTNAFDSVLFQTARLSASSIRYFGLGLENGNYTVNLKFAEHVILAATTGKFLGRRLFDIYIQIDIWSRSKSNHHSVTQAPEWEKKGKAAYTQQHIDEVRNEWAKFVVKTYM</sequence>
<accession>A0A2P6PC48</accession>
<reference evidence="2 3" key="1">
    <citation type="journal article" date="2018" name="Nat. Genet.">
        <title>The Rosa genome provides new insights in the design of modern roses.</title>
        <authorList>
            <person name="Bendahmane M."/>
        </authorList>
    </citation>
    <scope>NUCLEOTIDE SEQUENCE [LARGE SCALE GENOMIC DNA]</scope>
    <source>
        <strain evidence="3">cv. Old Blush</strain>
    </source>
</reference>
<gene>
    <name evidence="2" type="ORF">RchiOBHm_Chr7g0217821</name>
</gene>
<dbReference type="PANTHER" id="PTHR34081:SF1">
    <property type="entry name" value="MALECTIN, LEUCINE-RICH REPEAT DOMAIN, L DOMAIN-LIKE PROTEIN-RELATED"/>
    <property type="match status" value="1"/>
</dbReference>
<evidence type="ECO:0000313" key="2">
    <source>
        <dbReference type="EMBL" id="PRQ19495.1"/>
    </source>
</evidence>
<dbReference type="Gramene" id="PRQ19495">
    <property type="protein sequence ID" value="PRQ19495"/>
    <property type="gene ID" value="RchiOBHm_Chr7g0217821"/>
</dbReference>
<proteinExistence type="predicted"/>
<dbReference type="OMA" id="ILCIADY"/>
<keyword evidence="3" id="KW-1185">Reference proteome</keyword>
<organism evidence="2 3">
    <name type="scientific">Rosa chinensis</name>
    <name type="common">China rose</name>
    <dbReference type="NCBI Taxonomy" id="74649"/>
    <lineage>
        <taxon>Eukaryota</taxon>
        <taxon>Viridiplantae</taxon>
        <taxon>Streptophyta</taxon>
        <taxon>Embryophyta</taxon>
        <taxon>Tracheophyta</taxon>
        <taxon>Spermatophyta</taxon>
        <taxon>Magnoliopsida</taxon>
        <taxon>eudicotyledons</taxon>
        <taxon>Gunneridae</taxon>
        <taxon>Pentapetalae</taxon>
        <taxon>rosids</taxon>
        <taxon>fabids</taxon>
        <taxon>Rosales</taxon>
        <taxon>Rosaceae</taxon>
        <taxon>Rosoideae</taxon>
        <taxon>Rosoideae incertae sedis</taxon>
        <taxon>Rosa</taxon>
    </lineage>
</organism>
<dbReference type="Pfam" id="PF11721">
    <property type="entry name" value="Malectin"/>
    <property type="match status" value="1"/>
</dbReference>
<dbReference type="InterPro" id="IPR021720">
    <property type="entry name" value="Malectin_dom"/>
</dbReference>
<evidence type="ECO:0000313" key="3">
    <source>
        <dbReference type="Proteomes" id="UP000238479"/>
    </source>
</evidence>
<dbReference type="AlphaFoldDB" id="A0A2P6PC48"/>
<dbReference type="EMBL" id="PDCK01000045">
    <property type="protein sequence ID" value="PRQ19495.1"/>
    <property type="molecule type" value="Genomic_DNA"/>
</dbReference>
<comment type="caution">
    <text evidence="2">The sequence shown here is derived from an EMBL/GenBank/DDBJ whole genome shotgun (WGS) entry which is preliminary data.</text>
</comment>
<dbReference type="Proteomes" id="UP000238479">
    <property type="component" value="Chromosome 7"/>
</dbReference>
<dbReference type="Gene3D" id="2.60.120.430">
    <property type="entry name" value="Galactose-binding lectin"/>
    <property type="match status" value="1"/>
</dbReference>